<reference evidence="1" key="1">
    <citation type="submission" date="2023-04" db="EMBL/GenBank/DDBJ databases">
        <title>Draft Genome sequencing of Naganishia species isolated from polar environments using Oxford Nanopore Technology.</title>
        <authorList>
            <person name="Leo P."/>
            <person name="Venkateswaran K."/>
        </authorList>
    </citation>
    <scope>NUCLEOTIDE SEQUENCE</scope>
    <source>
        <strain evidence="1">DBVPG 5303</strain>
    </source>
</reference>
<sequence>MRMEGILEALTEAQDGAEEDVVEIKPIEITKTELGAGRYVETEAWKGFFVVESLGASAFAVMTAFKVFESHERQEIMEHVRAVIVTDSTSWPHHPGPTVKADATTKIKDGRFTGIRLKDKYTYGSSDLYHLLYALGQGQHLVLHVFPSAESQSNHCAEPSTARFTFKPAQLGPVAHIGCITVNMYHEPEETEEYRTMTPQVMSEMLGLVAYSRGLFYLDTIQADDDGYYEGTTVDVIGVDGEMAVLCMDAFAAALKVAPGLATISLQLQMDLLAPPTDLTRRLVAPLAGVYSAAMCAVGRERAGNVKVSLVSGHEHLLVVMQPGAKGGEEGADDLQVVVTDYGGRIVEEGELDGWLNGEVTQVGEEMDVGSHYSTPDDESSG</sequence>
<gene>
    <name evidence="1" type="ORF">QFC24_007050</name>
</gene>
<evidence type="ECO:0000313" key="1">
    <source>
        <dbReference type="EMBL" id="KAJ9115177.1"/>
    </source>
</evidence>
<proteinExistence type="predicted"/>
<dbReference type="EMBL" id="JASBWV010000047">
    <property type="protein sequence ID" value="KAJ9115177.1"/>
    <property type="molecule type" value="Genomic_DNA"/>
</dbReference>
<protein>
    <submittedName>
        <fullName evidence="1">Uncharacterized protein</fullName>
    </submittedName>
</protein>
<accession>A0ACC2WU63</accession>
<comment type="caution">
    <text evidence="1">The sequence shown here is derived from an EMBL/GenBank/DDBJ whole genome shotgun (WGS) entry which is preliminary data.</text>
</comment>
<organism evidence="1 2">
    <name type="scientific">Naganishia onofrii</name>
    <dbReference type="NCBI Taxonomy" id="1851511"/>
    <lineage>
        <taxon>Eukaryota</taxon>
        <taxon>Fungi</taxon>
        <taxon>Dikarya</taxon>
        <taxon>Basidiomycota</taxon>
        <taxon>Agaricomycotina</taxon>
        <taxon>Tremellomycetes</taxon>
        <taxon>Filobasidiales</taxon>
        <taxon>Filobasidiaceae</taxon>
        <taxon>Naganishia</taxon>
    </lineage>
</organism>
<keyword evidence="2" id="KW-1185">Reference proteome</keyword>
<evidence type="ECO:0000313" key="2">
    <source>
        <dbReference type="Proteomes" id="UP001234202"/>
    </source>
</evidence>
<name>A0ACC2WU63_9TREE</name>
<dbReference type="Proteomes" id="UP001234202">
    <property type="component" value="Unassembled WGS sequence"/>
</dbReference>